<keyword evidence="2" id="KW-0812">Transmembrane</keyword>
<keyword evidence="2" id="KW-1133">Transmembrane helix</keyword>
<feature type="transmembrane region" description="Helical" evidence="2">
    <location>
        <begin position="73"/>
        <end position="92"/>
    </location>
</feature>
<reference evidence="4 5" key="1">
    <citation type="submission" date="2022-12" db="EMBL/GenBank/DDBJ databases">
        <title>Draft genome sequence of Paenibacillus sp. dW9.</title>
        <authorList>
            <person name="Choi E.-W."/>
            <person name="Kim D.-U."/>
        </authorList>
    </citation>
    <scope>NUCLEOTIDE SEQUENCE [LARGE SCALE GENOMIC DNA]</scope>
    <source>
        <strain evidence="5">dW9</strain>
    </source>
</reference>
<dbReference type="InterPro" id="IPR019251">
    <property type="entry name" value="DUF2231_TM"/>
</dbReference>
<sequence length="166" mass="17620">MSYILQNLHFIFIHFPIALLLVSFLFDLLGSLLRKSDWHTAGLLCLILGTLGAIAAVATGPEDRNPLLPTHELFGKLTMILFILLTLARLFYRFRKSADIGGAPVYLAAALIGICLVSYTGHLGGQMVHKQRPAVPGKPGSGPVRPPGGSPSGNPAPNAPAVKSST</sequence>
<dbReference type="Proteomes" id="UP001527882">
    <property type="component" value="Unassembled WGS sequence"/>
</dbReference>
<feature type="region of interest" description="Disordered" evidence="1">
    <location>
        <begin position="129"/>
        <end position="166"/>
    </location>
</feature>
<accession>A0ABT4QB91</accession>
<feature type="transmembrane region" description="Helical" evidence="2">
    <location>
        <begin position="104"/>
        <end position="122"/>
    </location>
</feature>
<evidence type="ECO:0000256" key="2">
    <source>
        <dbReference type="SAM" id="Phobius"/>
    </source>
</evidence>
<feature type="compositionally biased region" description="Low complexity" evidence="1">
    <location>
        <begin position="152"/>
        <end position="166"/>
    </location>
</feature>
<organism evidence="4 5">
    <name type="scientific">Paenibacillus gyeongsangnamensis</name>
    <dbReference type="NCBI Taxonomy" id="3388067"/>
    <lineage>
        <taxon>Bacteria</taxon>
        <taxon>Bacillati</taxon>
        <taxon>Bacillota</taxon>
        <taxon>Bacilli</taxon>
        <taxon>Bacillales</taxon>
        <taxon>Paenibacillaceae</taxon>
        <taxon>Paenibacillus</taxon>
    </lineage>
</organism>
<feature type="transmembrane region" description="Helical" evidence="2">
    <location>
        <begin position="6"/>
        <end position="29"/>
    </location>
</feature>
<dbReference type="RefSeq" id="WP_269882559.1">
    <property type="nucleotide sequence ID" value="NZ_JAQAGZ010000010.1"/>
</dbReference>
<gene>
    <name evidence="4" type="ORF">O9H85_16745</name>
</gene>
<proteinExistence type="predicted"/>
<evidence type="ECO:0000313" key="5">
    <source>
        <dbReference type="Proteomes" id="UP001527882"/>
    </source>
</evidence>
<dbReference type="EMBL" id="JAQAGZ010000010">
    <property type="protein sequence ID" value="MCZ8514041.1"/>
    <property type="molecule type" value="Genomic_DNA"/>
</dbReference>
<comment type="caution">
    <text evidence="4">The sequence shown here is derived from an EMBL/GenBank/DDBJ whole genome shotgun (WGS) entry which is preliminary data.</text>
</comment>
<evidence type="ECO:0000259" key="3">
    <source>
        <dbReference type="Pfam" id="PF09990"/>
    </source>
</evidence>
<protein>
    <submittedName>
        <fullName evidence="4">DUF2231 domain-containing protein</fullName>
    </submittedName>
</protein>
<keyword evidence="2" id="KW-0472">Membrane</keyword>
<feature type="transmembrane region" description="Helical" evidence="2">
    <location>
        <begin position="41"/>
        <end position="61"/>
    </location>
</feature>
<dbReference type="Pfam" id="PF09990">
    <property type="entry name" value="DUF2231"/>
    <property type="match status" value="1"/>
</dbReference>
<evidence type="ECO:0000256" key="1">
    <source>
        <dbReference type="SAM" id="MobiDB-lite"/>
    </source>
</evidence>
<feature type="domain" description="DUF2231" evidence="3">
    <location>
        <begin position="7"/>
        <end position="130"/>
    </location>
</feature>
<evidence type="ECO:0000313" key="4">
    <source>
        <dbReference type="EMBL" id="MCZ8514041.1"/>
    </source>
</evidence>
<keyword evidence="5" id="KW-1185">Reference proteome</keyword>
<name>A0ABT4QB91_9BACL</name>